<dbReference type="EMBL" id="CP051204">
    <property type="protein sequence ID" value="QJB37369.1"/>
    <property type="molecule type" value="Genomic_DNA"/>
</dbReference>
<accession>A0ABX6LBA8</accession>
<dbReference type="Pfam" id="PF18962">
    <property type="entry name" value="Por_Secre_tail"/>
    <property type="match status" value="1"/>
</dbReference>
<dbReference type="Gene3D" id="2.130.10.130">
    <property type="entry name" value="Integrin alpha, N-terminal"/>
    <property type="match status" value="2"/>
</dbReference>
<name>A0ABX6LBA8_9BACT</name>
<evidence type="ECO:0000259" key="2">
    <source>
        <dbReference type="Pfam" id="PF18962"/>
    </source>
</evidence>
<dbReference type="Pfam" id="PF13517">
    <property type="entry name" value="FG-GAP_3"/>
    <property type="match status" value="2"/>
</dbReference>
<feature type="domain" description="Secretion system C-terminal sorting" evidence="2">
    <location>
        <begin position="424"/>
        <end position="490"/>
    </location>
</feature>
<evidence type="ECO:0000313" key="3">
    <source>
        <dbReference type="EMBL" id="QJB37369.1"/>
    </source>
</evidence>
<dbReference type="SUPFAM" id="SSF69318">
    <property type="entry name" value="Integrin alpha N-terminal domain"/>
    <property type="match status" value="1"/>
</dbReference>
<protein>
    <submittedName>
        <fullName evidence="3">T9SS type A sorting domain-containing protein</fullName>
    </submittedName>
</protein>
<dbReference type="InterPro" id="IPR028994">
    <property type="entry name" value="Integrin_alpha_N"/>
</dbReference>
<gene>
    <name evidence="3" type="ORF">HF324_05690</name>
</gene>
<dbReference type="InterPro" id="IPR026444">
    <property type="entry name" value="Secre_tail"/>
</dbReference>
<reference evidence="3" key="1">
    <citation type="submission" date="2020-09" db="EMBL/GenBank/DDBJ databases">
        <authorList>
            <person name="Kittiwongwattana C."/>
        </authorList>
    </citation>
    <scope>NUCLEOTIDE SEQUENCE</scope>
    <source>
        <strain evidence="3">1303</strain>
    </source>
</reference>
<evidence type="ECO:0000256" key="1">
    <source>
        <dbReference type="ARBA" id="ARBA00022729"/>
    </source>
</evidence>
<evidence type="ECO:0000313" key="4">
    <source>
        <dbReference type="Proteomes" id="UP000503144"/>
    </source>
</evidence>
<dbReference type="NCBIfam" id="TIGR04183">
    <property type="entry name" value="Por_Secre_tail"/>
    <property type="match status" value="1"/>
</dbReference>
<keyword evidence="4" id="KW-1185">Reference proteome</keyword>
<dbReference type="PANTHER" id="PTHR46580">
    <property type="entry name" value="SENSOR KINASE-RELATED"/>
    <property type="match status" value="1"/>
</dbReference>
<dbReference type="PANTHER" id="PTHR46580:SF2">
    <property type="entry name" value="MAM DOMAIN-CONTAINING PROTEIN"/>
    <property type="match status" value="1"/>
</dbReference>
<dbReference type="RefSeq" id="WP_168860128.1">
    <property type="nucleotide sequence ID" value="NZ_CP051204.2"/>
</dbReference>
<dbReference type="InterPro" id="IPR013517">
    <property type="entry name" value="FG-GAP"/>
</dbReference>
<keyword evidence="1" id="KW-0732">Signal</keyword>
<sequence length="501" mass="54708">MNPAVRVLPNTVLTITCIAFLLAIPHLLHGQAIRFTFDASTYRWPNSSPGKVISADFDNDTKDEIIVASPKQKKLYIWEGIAGGEGQSWRMKDSIPLESRMLSFCIGDIDGDSKNDIITLSDRKGNNSIIDIFLNGSAPGSIKFEKKYSIGTNGPAYDVAAEDLDGDNRKDLIVADFDKKSLTFLGNATDRGMISFSRSTYNLGIRPNYFVVKDINGDKKPDLIISDYDKNAMFVLQNSTSSQASISFTQVDKLTTGSGPIACAVEDLDGDKMPDIAVANLFGNSLSIYMSVSSPNGHAHFADANVPITIKRPSSLAAGDLDGDGMPEIAVTSEEDNNTVILKNYSSLHNISLDKISEIPVGKAPQHVYMKKAGKSKQLDLIVSNSRSDNFLVLKHLQEKERPSPADTVVLSKQDGNPTEKITIYPNPASSIIHISFSSSAKRSGPMLIRIINASGQEVTRERHDATNLITMDISRLAAGFYWCQISSPGHYPQTLRLIVE</sequence>
<dbReference type="Proteomes" id="UP000503144">
    <property type="component" value="Chromosome"/>
</dbReference>
<proteinExistence type="predicted"/>
<organism evidence="3 4">
    <name type="scientific">Chitinophaga oryzae</name>
    <dbReference type="NCBI Taxonomy" id="2725414"/>
    <lineage>
        <taxon>Bacteria</taxon>
        <taxon>Pseudomonadati</taxon>
        <taxon>Bacteroidota</taxon>
        <taxon>Chitinophagia</taxon>
        <taxon>Chitinophagales</taxon>
        <taxon>Chitinophagaceae</taxon>
        <taxon>Chitinophaga</taxon>
    </lineage>
</organism>